<accession>A0ABV9N4L4</accession>
<dbReference type="RefSeq" id="WP_387962581.1">
    <property type="nucleotide sequence ID" value="NZ_JBHSGP010000013.1"/>
</dbReference>
<feature type="domain" description="Metallo-beta-lactamase" evidence="1">
    <location>
        <begin position="77"/>
        <end position="311"/>
    </location>
</feature>
<evidence type="ECO:0000259" key="1">
    <source>
        <dbReference type="Pfam" id="PF00753"/>
    </source>
</evidence>
<dbReference type="PANTHER" id="PTHR30619">
    <property type="entry name" value="DNA INTERNALIZATION/COMPETENCE PROTEIN COMEC/REC2"/>
    <property type="match status" value="1"/>
</dbReference>
<proteinExistence type="predicted"/>
<dbReference type="PANTHER" id="PTHR30619:SF1">
    <property type="entry name" value="RECOMBINATION PROTEIN 2"/>
    <property type="match status" value="1"/>
</dbReference>
<organism evidence="2 3">
    <name type="scientific">Geojedonia litorea</name>
    <dbReference type="NCBI Taxonomy" id="1268269"/>
    <lineage>
        <taxon>Bacteria</taxon>
        <taxon>Pseudomonadati</taxon>
        <taxon>Bacteroidota</taxon>
        <taxon>Flavobacteriia</taxon>
        <taxon>Flavobacteriales</taxon>
        <taxon>Flavobacteriaceae</taxon>
        <taxon>Geojedonia</taxon>
    </lineage>
</organism>
<evidence type="ECO:0000313" key="2">
    <source>
        <dbReference type="EMBL" id="MFC4722239.1"/>
    </source>
</evidence>
<protein>
    <submittedName>
        <fullName evidence="2">ComEC/Rec2 family competence protein</fullName>
    </submittedName>
</protein>
<gene>
    <name evidence="2" type="ORF">ACFO5O_07895</name>
</gene>
<sequence>MVKSYLGHKTKRFSFHNGQEQTSYVAIFGDEFELDPAQDNTASQDRDAIYRGRQGKIRSNTIFTNHKELEFYFLDIGQGDAAFITTPNDIKILVDGGLQDKALGFLIWKYRLDQPNNNVVIDHLFLSHSDGDHVDGLIPVLEHPQIQVNNIYHNGIAIYKSGHNEELGTVTNEKLVTLHSSLTDLDNSVLNDNYKVWIDAVKASGANYMRLDASDGFINIGDNSISLEVLGPVLDSDGSLKWFKGKSHTINGHSLIFRIDYNHVRAFFSGDLNIEGSGHILNIPGNQLKVNAHIFKAPHHGSHEFSQDLLNAVNPMVSVISSGEVPDHGHPRAIFLGGLGKAGRGSAPLIFSTELSALFVDAGDPDAVNHSNNTNTTIAGLDFSTSSANREARQRFKKLLPGIINVRTNGEKIYSFRRVQMGYQWESYDQKYTN</sequence>
<name>A0ABV9N4L4_9FLAO</name>
<evidence type="ECO:0000313" key="3">
    <source>
        <dbReference type="Proteomes" id="UP001595953"/>
    </source>
</evidence>
<dbReference type="InterPro" id="IPR036866">
    <property type="entry name" value="RibonucZ/Hydroxyglut_hydro"/>
</dbReference>
<dbReference type="Pfam" id="PF00753">
    <property type="entry name" value="Lactamase_B"/>
    <property type="match status" value="1"/>
</dbReference>
<dbReference type="InterPro" id="IPR001279">
    <property type="entry name" value="Metallo-B-lactamas"/>
</dbReference>
<comment type="caution">
    <text evidence="2">The sequence shown here is derived from an EMBL/GenBank/DDBJ whole genome shotgun (WGS) entry which is preliminary data.</text>
</comment>
<keyword evidence="3" id="KW-1185">Reference proteome</keyword>
<dbReference type="SUPFAM" id="SSF56281">
    <property type="entry name" value="Metallo-hydrolase/oxidoreductase"/>
    <property type="match status" value="1"/>
</dbReference>
<dbReference type="Gene3D" id="3.60.15.10">
    <property type="entry name" value="Ribonuclease Z/Hydroxyacylglutathione hydrolase-like"/>
    <property type="match status" value="1"/>
</dbReference>
<dbReference type="Proteomes" id="UP001595953">
    <property type="component" value="Unassembled WGS sequence"/>
</dbReference>
<dbReference type="InterPro" id="IPR052159">
    <property type="entry name" value="Competence_DNA_uptake"/>
</dbReference>
<reference evidence="3" key="1">
    <citation type="journal article" date="2019" name="Int. J. Syst. Evol. Microbiol.">
        <title>The Global Catalogue of Microorganisms (GCM) 10K type strain sequencing project: providing services to taxonomists for standard genome sequencing and annotation.</title>
        <authorList>
            <consortium name="The Broad Institute Genomics Platform"/>
            <consortium name="The Broad Institute Genome Sequencing Center for Infectious Disease"/>
            <person name="Wu L."/>
            <person name="Ma J."/>
        </authorList>
    </citation>
    <scope>NUCLEOTIDE SEQUENCE [LARGE SCALE GENOMIC DNA]</scope>
    <source>
        <strain evidence="3">CCUG 63682</strain>
    </source>
</reference>
<dbReference type="EMBL" id="JBHSGP010000013">
    <property type="protein sequence ID" value="MFC4722239.1"/>
    <property type="molecule type" value="Genomic_DNA"/>
</dbReference>